<dbReference type="AlphaFoldDB" id="X8IT90"/>
<comment type="caution">
    <text evidence="1">The sequence shown here is derived from an EMBL/GenBank/DDBJ whole genome shotgun (WGS) entry which is preliminary data.</text>
</comment>
<evidence type="ECO:0000313" key="1">
    <source>
        <dbReference type="EMBL" id="EUC52399.1"/>
    </source>
</evidence>
<accession>X8IT90</accession>
<gene>
    <name evidence="1" type="ORF">HMPREF0581_1175</name>
</gene>
<name>X8IT90_9FIRM</name>
<dbReference type="RefSeq" id="WP_009644280.1">
    <property type="nucleotide sequence ID" value="NZ_JALU01000016.1"/>
</dbReference>
<protein>
    <submittedName>
        <fullName evidence="1">Low temperature requirement protein LtrA-like protein</fullName>
    </submittedName>
</protein>
<organism evidence="1 2">
    <name type="scientific">Mogibacterium timidum ATCC 33093</name>
    <dbReference type="NCBI Taxonomy" id="1401079"/>
    <lineage>
        <taxon>Bacteria</taxon>
        <taxon>Bacillati</taxon>
        <taxon>Bacillota</taxon>
        <taxon>Clostridia</taxon>
        <taxon>Peptostreptococcales</taxon>
        <taxon>Anaerovoracaceae</taxon>
        <taxon>Mogibacterium</taxon>
    </lineage>
</organism>
<dbReference type="Proteomes" id="UP000022645">
    <property type="component" value="Unassembled WGS sequence"/>
</dbReference>
<reference evidence="1 2" key="1">
    <citation type="submission" date="2014-01" db="EMBL/GenBank/DDBJ databases">
        <authorList>
            <person name="Durkin A.S."/>
            <person name="McCorrison J."/>
            <person name="Torralba M."/>
            <person name="Gillis M."/>
            <person name="Haft D.H."/>
            <person name="Methe B."/>
            <person name="Sutton G."/>
            <person name="Nelson K.E."/>
        </authorList>
    </citation>
    <scope>NUCLEOTIDE SEQUENCE [LARGE SCALE GENOMIC DNA]</scope>
    <source>
        <strain evidence="1 2">ATCC 33093</strain>
    </source>
</reference>
<proteinExistence type="predicted"/>
<dbReference type="EMBL" id="JALU01000016">
    <property type="protein sequence ID" value="EUC52399.1"/>
    <property type="molecule type" value="Genomic_DNA"/>
</dbReference>
<evidence type="ECO:0000313" key="2">
    <source>
        <dbReference type="Proteomes" id="UP000022645"/>
    </source>
</evidence>
<sequence length="54" mass="6405">MNVKEKRVELIELFYDLIYVYAISRLTLLIEEPVRGIIPMAGFLRYIIICFVIL</sequence>